<protein>
    <submittedName>
        <fullName evidence="1">Uncharacterized protein</fullName>
    </submittedName>
</protein>
<name>A0A0A8XXN1_ARUDO</name>
<accession>A0A0A8XXN1</accession>
<reference evidence="1" key="2">
    <citation type="journal article" date="2015" name="Data Brief">
        <title>Shoot transcriptome of the giant reed, Arundo donax.</title>
        <authorList>
            <person name="Barrero R.A."/>
            <person name="Guerrero F.D."/>
            <person name="Moolhuijzen P."/>
            <person name="Goolsby J.A."/>
            <person name="Tidwell J."/>
            <person name="Bellgard S.E."/>
            <person name="Bellgard M.I."/>
        </authorList>
    </citation>
    <scope>NUCLEOTIDE SEQUENCE</scope>
    <source>
        <tissue evidence="1">Shoot tissue taken approximately 20 cm above the soil surface</tissue>
    </source>
</reference>
<reference evidence="1" key="1">
    <citation type="submission" date="2014-09" db="EMBL/GenBank/DDBJ databases">
        <authorList>
            <person name="Magalhaes I.L.F."/>
            <person name="Oliveira U."/>
            <person name="Santos F.R."/>
            <person name="Vidigal T.H.D.A."/>
            <person name="Brescovit A.D."/>
            <person name="Santos A.J."/>
        </authorList>
    </citation>
    <scope>NUCLEOTIDE SEQUENCE</scope>
    <source>
        <tissue evidence="1">Shoot tissue taken approximately 20 cm above the soil surface</tissue>
    </source>
</reference>
<dbReference type="AlphaFoldDB" id="A0A0A8XXN1"/>
<evidence type="ECO:0000313" key="1">
    <source>
        <dbReference type="EMBL" id="JAD18754.1"/>
    </source>
</evidence>
<dbReference type="EMBL" id="GBRH01279141">
    <property type="protein sequence ID" value="JAD18754.1"/>
    <property type="molecule type" value="Transcribed_RNA"/>
</dbReference>
<organism evidence="1">
    <name type="scientific">Arundo donax</name>
    <name type="common">Giant reed</name>
    <name type="synonym">Donax arundinaceus</name>
    <dbReference type="NCBI Taxonomy" id="35708"/>
    <lineage>
        <taxon>Eukaryota</taxon>
        <taxon>Viridiplantae</taxon>
        <taxon>Streptophyta</taxon>
        <taxon>Embryophyta</taxon>
        <taxon>Tracheophyta</taxon>
        <taxon>Spermatophyta</taxon>
        <taxon>Magnoliopsida</taxon>
        <taxon>Liliopsida</taxon>
        <taxon>Poales</taxon>
        <taxon>Poaceae</taxon>
        <taxon>PACMAD clade</taxon>
        <taxon>Arundinoideae</taxon>
        <taxon>Arundineae</taxon>
        <taxon>Arundo</taxon>
    </lineage>
</organism>
<sequence length="29" mass="3390">MGHPRRAKIGPGYKTYNFLKTGYPKYVVF</sequence>
<proteinExistence type="predicted"/>